<evidence type="ECO:0000256" key="5">
    <source>
        <dbReference type="SAM" id="MobiDB-lite"/>
    </source>
</evidence>
<feature type="domain" description="Protein kinase" evidence="6">
    <location>
        <begin position="74"/>
        <end position="330"/>
    </location>
</feature>
<dbReference type="SUPFAM" id="SSF55073">
    <property type="entry name" value="Nucleotide cyclase"/>
    <property type="match status" value="1"/>
</dbReference>
<dbReference type="CDD" id="cd14014">
    <property type="entry name" value="STKc_PknB_like"/>
    <property type="match status" value="1"/>
</dbReference>
<sequence>MGVANRIEGFDAGVGSKRPQSGLRHEEPPTPTVTEREWKVARPIDATLASPKATHVVVDRRPGERLGGGDGERFEVLERLGGGGMSIVFLARDTVLHRMVAIKFLTSGGLDTAEALERIRLEARACARLNHENIVRLFDMGTDAGTPFLVMEHLDGRSLDAMLRDERLDTQRAVRIAIDVCRGLSQAHRMGIVHRDLKPSNIFITRDGTVKILDFGVASVADVPDSEGEGFAGTPAYMSPEQWNGQAQDGRTDLWALGVVLFELLTGLLPFSGGSLAALRDAVVAPTPAPSVRHARPDLPAEAEDIVRRALQKDPDARYGTADELLYGLLALEIALSRLRVFHKRQGRSEPAVRSKRPKPDRRQITILSCSLDGAPELSGDSVLDDIDEVLSEFLEMGTTVVRQLEGTLLTSIGPRIVACFGYPMVHEDHAQRALRAASLMVEAIAGCATASAARLAVRIGIDTSVAIVNGIDGSATPQNLLGDAPRVAQWLEQRAGPNEILVGPLSQVLVRNVFHLASLGEASFDGGARSIRIHRVICTKEAPCRFDPVASGALTPFVGRDEELEGLRALWDQARAGNGQLALIVGEPGIGKSRLLEHHLTRTANAPRHIVRCQCWAYFRNSALQPISEGLLSTFGVRSETSKEKLTALEAALAEISPPSTSAHGSLDLASITRETLDAWVVLFLRLAKRRPTILVVEDAHWSDDSTLELLRLLLAAMAKARLMIVVTARPDFREPWSRHSHLRRFALARLSAQQTATMIAFASQGRNLPPPIVAQLVQRADGVPLFIEELTHRVADALGEAGPEDAARAGGALSTRIPATLEASLRARLDVLPQDAQDVAQLVAVLDRDAGYDVMAKVWEHAEESLRTGLRQLVEADILRRGDEGDGPCAARYRFKHVLVKDAAYQSLTKGKRRALHRRAAEVLIEHAPRVGERNPELLAAHFVEGGCHEDAVVYFHRAGERALARSANVDAAAHCRRAIAQLRHLPEGRARDQRELALHLALGRALLATNWSTDIRRVYARIRELGRDEGGDGAGADGAGADGAGGALPFPSLLGLWRFYSLAGEIALAAELGRQLMAHAQMSADPGAMLLAHIAMGMRSILEGDFEGCQSHEKAARSFYDEQAHGELAFHAGVDPWVDSGMCLACSSWVLGRADEALRYATDAVRQARRKKHVFSLALALLHLGNLHNCRGEHDLARKRADEASRLGEEHGLDAVLALAKVVRGWSRRAKGARGAVREIREGLTGQLESGRMTAITLCYMTLAWAQWKDGELDEGLRTIDEAMVLVAKGERTAEVELLRLRGEILLAKGADPSSVLELFERGLVIAQGQRATGWALRLSHSYARLLARLSRTAEAKAALAPALAALTEGRDTADVREARAFLDSLELCEPLELREPREATSSRGG</sequence>
<dbReference type="InterPro" id="IPR011009">
    <property type="entry name" value="Kinase-like_dom_sf"/>
</dbReference>
<dbReference type="EMBL" id="CP089984">
    <property type="protein sequence ID" value="WXB18076.1"/>
    <property type="molecule type" value="Genomic_DNA"/>
</dbReference>
<gene>
    <name evidence="8" type="ORF">LZC94_12550</name>
</gene>
<dbReference type="InterPro" id="IPR011990">
    <property type="entry name" value="TPR-like_helical_dom_sf"/>
</dbReference>
<dbReference type="PANTHER" id="PTHR16305">
    <property type="entry name" value="TESTICULAR SOLUBLE ADENYLYL CYCLASE"/>
    <property type="match status" value="1"/>
</dbReference>
<dbReference type="InterPro" id="IPR029787">
    <property type="entry name" value="Nucleotide_cyclase"/>
</dbReference>
<evidence type="ECO:0000256" key="2">
    <source>
        <dbReference type="ARBA" id="ARBA00022741"/>
    </source>
</evidence>
<dbReference type="InterPro" id="IPR041664">
    <property type="entry name" value="AAA_16"/>
</dbReference>
<evidence type="ECO:0000259" key="6">
    <source>
        <dbReference type="PROSITE" id="PS50011"/>
    </source>
</evidence>
<evidence type="ECO:0000256" key="1">
    <source>
        <dbReference type="ARBA" id="ARBA00004167"/>
    </source>
</evidence>
<dbReference type="PROSITE" id="PS00107">
    <property type="entry name" value="PROTEIN_KINASE_ATP"/>
    <property type="match status" value="1"/>
</dbReference>
<dbReference type="PANTHER" id="PTHR16305:SF28">
    <property type="entry name" value="GUANYLATE CYCLASE DOMAIN-CONTAINING PROTEIN"/>
    <property type="match status" value="1"/>
</dbReference>
<keyword evidence="8" id="KW-0808">Transferase</keyword>
<dbReference type="Gene3D" id="3.30.70.1230">
    <property type="entry name" value="Nucleotide cyclase"/>
    <property type="match status" value="1"/>
</dbReference>
<evidence type="ECO:0000259" key="7">
    <source>
        <dbReference type="PROSITE" id="PS50125"/>
    </source>
</evidence>
<dbReference type="CDD" id="cd07302">
    <property type="entry name" value="CHD"/>
    <property type="match status" value="1"/>
</dbReference>
<feature type="compositionally biased region" description="Basic and acidic residues" evidence="5">
    <location>
        <begin position="23"/>
        <end position="35"/>
    </location>
</feature>
<dbReference type="SUPFAM" id="SSF48452">
    <property type="entry name" value="TPR-like"/>
    <property type="match status" value="1"/>
</dbReference>
<dbReference type="Gene3D" id="3.40.50.300">
    <property type="entry name" value="P-loop containing nucleotide triphosphate hydrolases"/>
    <property type="match status" value="1"/>
</dbReference>
<dbReference type="Gene3D" id="1.25.40.10">
    <property type="entry name" value="Tetratricopeptide repeat domain"/>
    <property type="match status" value="1"/>
</dbReference>
<evidence type="ECO:0000256" key="4">
    <source>
        <dbReference type="PROSITE-ProRule" id="PRU10141"/>
    </source>
</evidence>
<dbReference type="InterPro" id="IPR008271">
    <property type="entry name" value="Ser/Thr_kinase_AS"/>
</dbReference>
<dbReference type="Pfam" id="PF13191">
    <property type="entry name" value="AAA_16"/>
    <property type="match status" value="1"/>
</dbReference>
<dbReference type="PROSITE" id="PS00108">
    <property type="entry name" value="PROTEIN_KINASE_ST"/>
    <property type="match status" value="1"/>
</dbReference>
<feature type="region of interest" description="Disordered" evidence="5">
    <location>
        <begin position="1"/>
        <end position="35"/>
    </location>
</feature>
<accession>A0ABZ2M643</accession>
<keyword evidence="3 4" id="KW-0067">ATP-binding</keyword>
<dbReference type="Gene3D" id="3.30.200.20">
    <property type="entry name" value="Phosphorylase Kinase, domain 1"/>
    <property type="match status" value="1"/>
</dbReference>
<keyword evidence="9" id="KW-1185">Reference proteome</keyword>
<feature type="binding site" evidence="4">
    <location>
        <position position="103"/>
    </location>
    <ligand>
        <name>ATP</name>
        <dbReference type="ChEBI" id="CHEBI:30616"/>
    </ligand>
</feature>
<dbReference type="PROSITE" id="PS50011">
    <property type="entry name" value="PROTEIN_KINASE_DOM"/>
    <property type="match status" value="1"/>
</dbReference>
<dbReference type="SMART" id="SM00220">
    <property type="entry name" value="S_TKc"/>
    <property type="match status" value="1"/>
</dbReference>
<dbReference type="InterPro" id="IPR001054">
    <property type="entry name" value="A/G_cyclase"/>
</dbReference>
<dbReference type="Gene3D" id="1.10.510.10">
    <property type="entry name" value="Transferase(Phosphotransferase) domain 1"/>
    <property type="match status" value="1"/>
</dbReference>
<name>A0ABZ2M643_9BACT</name>
<evidence type="ECO:0000313" key="8">
    <source>
        <dbReference type="EMBL" id="WXB18076.1"/>
    </source>
</evidence>
<dbReference type="SUPFAM" id="SSF56112">
    <property type="entry name" value="Protein kinase-like (PK-like)"/>
    <property type="match status" value="1"/>
</dbReference>
<dbReference type="RefSeq" id="WP_394827717.1">
    <property type="nucleotide sequence ID" value="NZ_CP089984.1"/>
</dbReference>
<feature type="domain" description="Guanylate cyclase" evidence="7">
    <location>
        <begin position="366"/>
        <end position="493"/>
    </location>
</feature>
<protein>
    <submittedName>
        <fullName evidence="8">Protein kinase</fullName>
    </submittedName>
</protein>
<dbReference type="Proteomes" id="UP001370348">
    <property type="component" value="Chromosome"/>
</dbReference>
<dbReference type="SMART" id="SM00044">
    <property type="entry name" value="CYCc"/>
    <property type="match status" value="1"/>
</dbReference>
<dbReference type="PROSITE" id="PS50125">
    <property type="entry name" value="GUANYLATE_CYCLASE_2"/>
    <property type="match status" value="1"/>
</dbReference>
<reference evidence="8 9" key="1">
    <citation type="submission" date="2021-12" db="EMBL/GenBank/DDBJ databases">
        <title>Discovery of the Pendulisporaceae a myxobacterial family with distinct sporulation behavior and unique specialized metabolism.</title>
        <authorList>
            <person name="Garcia R."/>
            <person name="Popoff A."/>
            <person name="Bader C.D."/>
            <person name="Loehr J."/>
            <person name="Walesch S."/>
            <person name="Walt C."/>
            <person name="Boldt J."/>
            <person name="Bunk B."/>
            <person name="Haeckl F.J.F.P.J."/>
            <person name="Gunesch A.P."/>
            <person name="Birkelbach J."/>
            <person name="Nuebel U."/>
            <person name="Pietschmann T."/>
            <person name="Bach T."/>
            <person name="Mueller R."/>
        </authorList>
    </citation>
    <scope>NUCLEOTIDE SEQUENCE [LARGE SCALE GENOMIC DNA]</scope>
    <source>
        <strain evidence="8 9">MSr11954</strain>
    </source>
</reference>
<dbReference type="SUPFAM" id="SSF52540">
    <property type="entry name" value="P-loop containing nucleoside triphosphate hydrolases"/>
    <property type="match status" value="1"/>
</dbReference>
<evidence type="ECO:0000256" key="3">
    <source>
        <dbReference type="ARBA" id="ARBA00022840"/>
    </source>
</evidence>
<keyword evidence="2 4" id="KW-0547">Nucleotide-binding</keyword>
<dbReference type="GO" id="GO:0016301">
    <property type="term" value="F:kinase activity"/>
    <property type="evidence" value="ECO:0007669"/>
    <property type="project" value="UniProtKB-KW"/>
</dbReference>
<evidence type="ECO:0000313" key="9">
    <source>
        <dbReference type="Proteomes" id="UP001370348"/>
    </source>
</evidence>
<dbReference type="InterPro" id="IPR017441">
    <property type="entry name" value="Protein_kinase_ATP_BS"/>
</dbReference>
<dbReference type="Pfam" id="PF00211">
    <property type="entry name" value="Guanylate_cyc"/>
    <property type="match status" value="1"/>
</dbReference>
<keyword evidence="8" id="KW-0418">Kinase</keyword>
<dbReference type="Pfam" id="PF00069">
    <property type="entry name" value="Pkinase"/>
    <property type="match status" value="1"/>
</dbReference>
<organism evidence="8 9">
    <name type="scientific">Pendulispora albinea</name>
    <dbReference type="NCBI Taxonomy" id="2741071"/>
    <lineage>
        <taxon>Bacteria</taxon>
        <taxon>Pseudomonadati</taxon>
        <taxon>Myxococcota</taxon>
        <taxon>Myxococcia</taxon>
        <taxon>Myxococcales</taxon>
        <taxon>Sorangiineae</taxon>
        <taxon>Pendulisporaceae</taxon>
        <taxon>Pendulispora</taxon>
    </lineage>
</organism>
<dbReference type="InterPro" id="IPR000719">
    <property type="entry name" value="Prot_kinase_dom"/>
</dbReference>
<dbReference type="InterPro" id="IPR027417">
    <property type="entry name" value="P-loop_NTPase"/>
</dbReference>
<proteinExistence type="predicted"/>
<comment type="subcellular location">
    <subcellularLocation>
        <location evidence="1">Membrane</location>
        <topology evidence="1">Single-pass membrane protein</topology>
    </subcellularLocation>
</comment>